<keyword evidence="4" id="KW-1185">Reference proteome</keyword>
<dbReference type="AlphaFoldDB" id="A0A6A4NSP4"/>
<accession>A0A6A4NSP4</accession>
<feature type="region of interest" description="Disordered" evidence="1">
    <location>
        <begin position="47"/>
        <end position="71"/>
    </location>
</feature>
<dbReference type="EMBL" id="WOCE01000019">
    <property type="protein sequence ID" value="KAE9592200.1"/>
    <property type="molecule type" value="Genomic_DNA"/>
</dbReference>
<protein>
    <recommendedName>
        <fullName evidence="5">Rapid ALkalinization Factor</fullName>
    </recommendedName>
</protein>
<evidence type="ECO:0000256" key="2">
    <source>
        <dbReference type="SAM" id="SignalP"/>
    </source>
</evidence>
<feature type="signal peptide" evidence="2">
    <location>
        <begin position="1"/>
        <end position="23"/>
    </location>
</feature>
<sequence length="71" mass="7330">MRLLVLLLGVLLTSSLFTMDVEATIIGNPALTPGTACALKPSIKCPLPKNGNPPRRGCSPTTRCPGSPPSS</sequence>
<evidence type="ECO:0000313" key="3">
    <source>
        <dbReference type="EMBL" id="KAE9592200.1"/>
    </source>
</evidence>
<evidence type="ECO:0000256" key="1">
    <source>
        <dbReference type="SAM" id="MobiDB-lite"/>
    </source>
</evidence>
<proteinExistence type="predicted"/>
<organism evidence="3 4">
    <name type="scientific">Lupinus albus</name>
    <name type="common">White lupine</name>
    <name type="synonym">Lupinus termis</name>
    <dbReference type="NCBI Taxonomy" id="3870"/>
    <lineage>
        <taxon>Eukaryota</taxon>
        <taxon>Viridiplantae</taxon>
        <taxon>Streptophyta</taxon>
        <taxon>Embryophyta</taxon>
        <taxon>Tracheophyta</taxon>
        <taxon>Spermatophyta</taxon>
        <taxon>Magnoliopsida</taxon>
        <taxon>eudicotyledons</taxon>
        <taxon>Gunneridae</taxon>
        <taxon>Pentapetalae</taxon>
        <taxon>rosids</taxon>
        <taxon>fabids</taxon>
        <taxon>Fabales</taxon>
        <taxon>Fabaceae</taxon>
        <taxon>Papilionoideae</taxon>
        <taxon>50 kb inversion clade</taxon>
        <taxon>genistoids sensu lato</taxon>
        <taxon>core genistoids</taxon>
        <taxon>Genisteae</taxon>
        <taxon>Lupinus</taxon>
    </lineage>
</organism>
<evidence type="ECO:0008006" key="5">
    <source>
        <dbReference type="Google" id="ProtNLM"/>
    </source>
</evidence>
<comment type="caution">
    <text evidence="3">The sequence shown here is derived from an EMBL/GenBank/DDBJ whole genome shotgun (WGS) entry which is preliminary data.</text>
</comment>
<dbReference type="Proteomes" id="UP000447434">
    <property type="component" value="Chromosome 19"/>
</dbReference>
<feature type="chain" id="PRO_5025388699" description="Rapid ALkalinization Factor" evidence="2">
    <location>
        <begin position="24"/>
        <end position="71"/>
    </location>
</feature>
<keyword evidence="2" id="KW-0732">Signal</keyword>
<reference evidence="4" key="1">
    <citation type="journal article" date="2020" name="Nat. Commun.">
        <title>Genome sequence of the cluster root forming white lupin.</title>
        <authorList>
            <person name="Hufnagel B."/>
            <person name="Marques A."/>
            <person name="Soriano A."/>
            <person name="Marques L."/>
            <person name="Divol F."/>
            <person name="Doumas P."/>
            <person name="Sallet E."/>
            <person name="Mancinotti D."/>
            <person name="Carrere S."/>
            <person name="Marande W."/>
            <person name="Arribat S."/>
            <person name="Keller J."/>
            <person name="Huneau C."/>
            <person name="Blein T."/>
            <person name="Aime D."/>
            <person name="Laguerre M."/>
            <person name="Taylor J."/>
            <person name="Schubert V."/>
            <person name="Nelson M."/>
            <person name="Geu-Flores F."/>
            <person name="Crespi M."/>
            <person name="Gallardo-Guerrero K."/>
            <person name="Delaux P.-M."/>
            <person name="Salse J."/>
            <person name="Berges H."/>
            <person name="Guyot R."/>
            <person name="Gouzy J."/>
            <person name="Peret B."/>
        </authorList>
    </citation>
    <scope>NUCLEOTIDE SEQUENCE [LARGE SCALE GENOMIC DNA]</scope>
    <source>
        <strain evidence="4">cv. Amiga</strain>
    </source>
</reference>
<name>A0A6A4NSP4_LUPAL</name>
<evidence type="ECO:0000313" key="4">
    <source>
        <dbReference type="Proteomes" id="UP000447434"/>
    </source>
</evidence>
<gene>
    <name evidence="3" type="ORF">Lalb_Chr19g0126711</name>
</gene>